<sequence length="312" mass="35751">MDNNTNSVNLKQTQSAIFPEINSNNNLDHPSSAEKVENILDNISNNSATASDNSDIYQESDIQYSEPLIRTNPKSPEDKEIDDFQDRVHKEQISNEIRERKREAKLRAQDTSSIISHEQKSIQSNSRLQVSNSSTSSHNKQSQNGIPSKIVKTSKIKIPYNQKVERGLRNEISVYDKDNNNKIIAPCTQITFDIQIPEFSLETILTGSNKVTAQNIVDLFNIAMKTRQKVILYWYCYYKAYEDRISNIRSKNKINDKSAGIMKLNYEKILLETEISALPEKVSLEKLSQTISARQVHHPIQLMTMLTLVIRY</sequence>
<dbReference type="AlphaFoldDB" id="A0A397HUW6"/>
<feature type="compositionally biased region" description="Low complexity" evidence="1">
    <location>
        <begin position="129"/>
        <end position="144"/>
    </location>
</feature>
<reference evidence="2 3" key="1">
    <citation type="submission" date="2018-08" db="EMBL/GenBank/DDBJ databases">
        <title>Genome and evolution of the arbuscular mycorrhizal fungus Diversispora epigaea (formerly Glomus versiforme) and its bacterial endosymbionts.</title>
        <authorList>
            <person name="Sun X."/>
            <person name="Fei Z."/>
            <person name="Harrison M."/>
        </authorList>
    </citation>
    <scope>NUCLEOTIDE SEQUENCE [LARGE SCALE GENOMIC DNA]</scope>
    <source>
        <strain evidence="2 3">IT104</strain>
    </source>
</reference>
<feature type="region of interest" description="Disordered" evidence="1">
    <location>
        <begin position="45"/>
        <end position="148"/>
    </location>
</feature>
<evidence type="ECO:0000313" key="3">
    <source>
        <dbReference type="Proteomes" id="UP000266861"/>
    </source>
</evidence>
<protein>
    <submittedName>
        <fullName evidence="2">Uncharacterized protein</fullName>
    </submittedName>
</protein>
<dbReference type="EMBL" id="PQFF01000277">
    <property type="protein sequence ID" value="RHZ67015.1"/>
    <property type="molecule type" value="Genomic_DNA"/>
</dbReference>
<feature type="compositionally biased region" description="Polar residues" evidence="1">
    <location>
        <begin position="1"/>
        <end position="29"/>
    </location>
</feature>
<name>A0A397HUW6_9GLOM</name>
<feature type="compositionally biased region" description="Low complexity" evidence="1">
    <location>
        <begin position="45"/>
        <end position="56"/>
    </location>
</feature>
<feature type="region of interest" description="Disordered" evidence="1">
    <location>
        <begin position="1"/>
        <end position="31"/>
    </location>
</feature>
<feature type="compositionally biased region" description="Basic and acidic residues" evidence="1">
    <location>
        <begin position="75"/>
        <end position="108"/>
    </location>
</feature>
<dbReference type="Proteomes" id="UP000266861">
    <property type="component" value="Unassembled WGS sequence"/>
</dbReference>
<dbReference type="OrthoDB" id="2429115at2759"/>
<gene>
    <name evidence="2" type="ORF">Glove_303g156</name>
</gene>
<comment type="caution">
    <text evidence="2">The sequence shown here is derived from an EMBL/GenBank/DDBJ whole genome shotgun (WGS) entry which is preliminary data.</text>
</comment>
<feature type="compositionally biased region" description="Polar residues" evidence="1">
    <location>
        <begin position="109"/>
        <end position="128"/>
    </location>
</feature>
<evidence type="ECO:0000256" key="1">
    <source>
        <dbReference type="SAM" id="MobiDB-lite"/>
    </source>
</evidence>
<proteinExistence type="predicted"/>
<evidence type="ECO:0000313" key="2">
    <source>
        <dbReference type="EMBL" id="RHZ67015.1"/>
    </source>
</evidence>
<organism evidence="2 3">
    <name type="scientific">Diversispora epigaea</name>
    <dbReference type="NCBI Taxonomy" id="1348612"/>
    <lineage>
        <taxon>Eukaryota</taxon>
        <taxon>Fungi</taxon>
        <taxon>Fungi incertae sedis</taxon>
        <taxon>Mucoromycota</taxon>
        <taxon>Glomeromycotina</taxon>
        <taxon>Glomeromycetes</taxon>
        <taxon>Diversisporales</taxon>
        <taxon>Diversisporaceae</taxon>
        <taxon>Diversispora</taxon>
    </lineage>
</organism>
<keyword evidence="3" id="KW-1185">Reference proteome</keyword>
<accession>A0A397HUW6</accession>